<dbReference type="PATRIC" id="fig|294.194.peg.6048"/>
<sequence length="469" mass="49429">MSVGYFIGLGDKTTCGGEVLDGDKRVNIHGLLHACEGDRVTCGKDGQTYKIVGGISYMNSHGRLMAGTLDSYSDCPCKAELIPSVFSAQYGKDSGATNSARRAAEPVRATTSWAAPSQSAYKPPSHSVPSAFNGLSGQEPGFYIVPKSTTREALEATLFPVLDPAVMRKFQTLNPNTGHFKAGSMVVLSDPNNTSCTYQEAQLMQAAQQVDASLDSLTPDEADFLYRHGAEIASFIAHTSTWLGVSAVVMETHLNNLRNTLQAIERLHQQTYRQHGHLKSSQFFTDRQRLMSQLDAHLLNSTRLRGHTTLGDHPKLKTALGISSRSLVHHWDKAGAPGQIPGYAAHVEATSRATQYMKAGGYIGIGIGGVSSLMAIEQVCNGESGPACEKVKFTEGGKFGLSTALGVAGGAMASSASGPICLAIGVATGGIGGVVCIAAIVGTGAWRGTTVGSMTGEAIGEKIYEMTQP</sequence>
<accession>A0A120G609</accession>
<protein>
    <recommendedName>
        <fullName evidence="5">PAAR domain-containing protein</fullName>
    </recommendedName>
</protein>
<evidence type="ECO:0000313" key="4">
    <source>
        <dbReference type="Proteomes" id="UP000061348"/>
    </source>
</evidence>
<feature type="region of interest" description="Disordered" evidence="1">
    <location>
        <begin position="107"/>
        <end position="127"/>
    </location>
</feature>
<dbReference type="CDD" id="cd14744">
    <property type="entry name" value="PAAR_CT_2"/>
    <property type="match status" value="1"/>
</dbReference>
<dbReference type="AlphaFoldDB" id="A0A120G609"/>
<evidence type="ECO:0000313" key="3">
    <source>
        <dbReference type="EMBL" id="KWV84914.1"/>
    </source>
</evidence>
<evidence type="ECO:0000256" key="2">
    <source>
        <dbReference type="SAM" id="Phobius"/>
    </source>
</evidence>
<dbReference type="InterPro" id="IPR008727">
    <property type="entry name" value="PAAR_motif"/>
</dbReference>
<evidence type="ECO:0000256" key="1">
    <source>
        <dbReference type="SAM" id="MobiDB-lite"/>
    </source>
</evidence>
<dbReference type="Proteomes" id="UP000061348">
    <property type="component" value="Unassembled WGS sequence"/>
</dbReference>
<feature type="transmembrane region" description="Helical" evidence="2">
    <location>
        <begin position="422"/>
        <end position="446"/>
    </location>
</feature>
<organism evidence="3 4">
    <name type="scientific">Pseudomonas fluorescens</name>
    <dbReference type="NCBI Taxonomy" id="294"/>
    <lineage>
        <taxon>Bacteria</taxon>
        <taxon>Pseudomonadati</taxon>
        <taxon>Pseudomonadota</taxon>
        <taxon>Gammaproteobacteria</taxon>
        <taxon>Pseudomonadales</taxon>
        <taxon>Pseudomonadaceae</taxon>
        <taxon>Pseudomonas</taxon>
    </lineage>
</organism>
<reference evidence="3 4" key="1">
    <citation type="submission" date="2015-05" db="EMBL/GenBank/DDBJ databases">
        <title>A genomic and transcriptomic approach to investigate the blue pigment phenotype in Pseudomonas fluorescens.</title>
        <authorList>
            <person name="Andreani N.A."/>
            <person name="Cardazzo B."/>
        </authorList>
    </citation>
    <scope>NUCLEOTIDE SEQUENCE [LARGE SCALE GENOMIC DNA]</scope>
    <source>
        <strain evidence="3 4">Ps_22</strain>
    </source>
</reference>
<feature type="compositionally biased region" description="Polar residues" evidence="1">
    <location>
        <begin position="109"/>
        <end position="120"/>
    </location>
</feature>
<proteinExistence type="predicted"/>
<dbReference type="EMBL" id="LCYA01000150">
    <property type="protein sequence ID" value="KWV84914.1"/>
    <property type="molecule type" value="Genomic_DNA"/>
</dbReference>
<dbReference type="RefSeq" id="WP_060765135.1">
    <property type="nucleotide sequence ID" value="NZ_LCYA01000150.1"/>
</dbReference>
<keyword evidence="2" id="KW-1133">Transmembrane helix</keyword>
<keyword evidence="2" id="KW-0472">Membrane</keyword>
<comment type="caution">
    <text evidence="3">The sequence shown here is derived from an EMBL/GenBank/DDBJ whole genome shotgun (WGS) entry which is preliminary data.</text>
</comment>
<gene>
    <name evidence="3" type="ORF">PFLmoz3_05451</name>
</gene>
<keyword evidence="2" id="KW-0812">Transmembrane</keyword>
<evidence type="ECO:0008006" key="5">
    <source>
        <dbReference type="Google" id="ProtNLM"/>
    </source>
</evidence>
<dbReference type="Pfam" id="PF05488">
    <property type="entry name" value="PAAR_motif"/>
    <property type="match status" value="1"/>
</dbReference>
<name>A0A120G609_PSEFL</name>